<dbReference type="Gene3D" id="3.40.50.300">
    <property type="entry name" value="P-loop containing nucleotide triphosphate hydrolases"/>
    <property type="match status" value="1"/>
</dbReference>
<dbReference type="Pfam" id="PF02492">
    <property type="entry name" value="cobW"/>
    <property type="match status" value="1"/>
</dbReference>
<dbReference type="GO" id="GO:0016151">
    <property type="term" value="F:nickel cation binding"/>
    <property type="evidence" value="ECO:0007669"/>
    <property type="project" value="InterPro"/>
</dbReference>
<dbReference type="CDD" id="cd05390">
    <property type="entry name" value="HypB"/>
    <property type="match status" value="1"/>
</dbReference>
<reference evidence="9" key="1">
    <citation type="submission" date="2024-01" db="EMBL/GenBank/DDBJ databases">
        <title>The first autotrophic representatives of the genus Thermodesulfovibrio.</title>
        <authorList>
            <person name="Maltseva A.I."/>
            <person name="Elcheninov A.G."/>
            <person name="Kublanov I.V."/>
            <person name="Lebedinsky A.V."/>
            <person name="Frolov E.N."/>
        </authorList>
    </citation>
    <scope>NUCLEOTIDE SEQUENCE</scope>
    <source>
        <strain evidence="9">3907-1M</strain>
    </source>
</reference>
<evidence type="ECO:0000256" key="5">
    <source>
        <dbReference type="ARBA" id="ARBA00022801"/>
    </source>
</evidence>
<keyword evidence="2" id="KW-0533">Nickel</keyword>
<evidence type="ECO:0000256" key="6">
    <source>
        <dbReference type="ARBA" id="ARBA00022833"/>
    </source>
</evidence>
<dbReference type="EMBL" id="CP144373">
    <property type="protein sequence ID" value="XCH46653.1"/>
    <property type="molecule type" value="Genomic_DNA"/>
</dbReference>
<comment type="similarity">
    <text evidence="1">Belongs to the SIMIBI class G3E GTPase family. HypB/HupM subfamily.</text>
</comment>
<dbReference type="SUPFAM" id="SSF52540">
    <property type="entry name" value="P-loop containing nucleoside triphosphate hydrolases"/>
    <property type="match status" value="1"/>
</dbReference>
<keyword evidence="7" id="KW-0342">GTP-binding</keyword>
<name>A0AAU8GYH7_9BACT</name>
<keyword evidence="3" id="KW-0479">Metal-binding</keyword>
<dbReference type="AlphaFoldDB" id="A0AAU8GYH7"/>
<sequence>MKVKLTTKILDANERIAEENKKMFKEAGVYVINLMSSPGAGKTSLLERTIAAIKDKVRVGVIEGDITGTNDAERIDRLGVPVVQINTEGACHLDANMIADAAKELPLKDLDVLFIENVGNLVCPAEFKVGEDVKVMILSLTEGDDKPLKYPLMFQESSVLIINKIDLRDLLDVSIDKIKKDAQFLNPGIKIFEVSCKTGQGIDEWTNWLLTNIS</sequence>
<dbReference type="GO" id="GO:0008270">
    <property type="term" value="F:zinc ion binding"/>
    <property type="evidence" value="ECO:0007669"/>
    <property type="project" value="TreeGrafter"/>
</dbReference>
<evidence type="ECO:0000259" key="8">
    <source>
        <dbReference type="Pfam" id="PF02492"/>
    </source>
</evidence>
<evidence type="ECO:0000256" key="2">
    <source>
        <dbReference type="ARBA" id="ARBA00022596"/>
    </source>
</evidence>
<dbReference type="PANTHER" id="PTHR30134:SF2">
    <property type="entry name" value="HYDROGENASE MATURATION FACTOR HYPB"/>
    <property type="match status" value="1"/>
</dbReference>
<dbReference type="InterPro" id="IPR003495">
    <property type="entry name" value="CobW/HypB/UreG_nucleotide-bd"/>
</dbReference>
<keyword evidence="4" id="KW-0547">Nucleotide-binding</keyword>
<accession>A0AAU8GYH7</accession>
<dbReference type="InterPro" id="IPR027417">
    <property type="entry name" value="P-loop_NTPase"/>
</dbReference>
<dbReference type="RefSeq" id="WP_353684179.1">
    <property type="nucleotide sequence ID" value="NZ_CP144373.1"/>
</dbReference>
<gene>
    <name evidence="9" type="primary">hypB</name>
    <name evidence="9" type="ORF">V4D30_09935</name>
</gene>
<protein>
    <submittedName>
        <fullName evidence="9">Hydrogenase nickel incorporation protein HypB</fullName>
    </submittedName>
</protein>
<dbReference type="GO" id="GO:0005525">
    <property type="term" value="F:GTP binding"/>
    <property type="evidence" value="ECO:0007669"/>
    <property type="project" value="UniProtKB-KW"/>
</dbReference>
<keyword evidence="5" id="KW-0378">Hydrolase</keyword>
<evidence type="ECO:0000256" key="7">
    <source>
        <dbReference type="ARBA" id="ARBA00023134"/>
    </source>
</evidence>
<evidence type="ECO:0000256" key="3">
    <source>
        <dbReference type="ARBA" id="ARBA00022723"/>
    </source>
</evidence>
<evidence type="ECO:0000256" key="4">
    <source>
        <dbReference type="ARBA" id="ARBA00022741"/>
    </source>
</evidence>
<dbReference type="GO" id="GO:0003924">
    <property type="term" value="F:GTPase activity"/>
    <property type="evidence" value="ECO:0007669"/>
    <property type="project" value="InterPro"/>
</dbReference>
<dbReference type="GO" id="GO:0051604">
    <property type="term" value="P:protein maturation"/>
    <property type="evidence" value="ECO:0007669"/>
    <property type="project" value="InterPro"/>
</dbReference>
<dbReference type="KEGG" id="taut:V4D30_09935"/>
<feature type="domain" description="CobW/HypB/UreG nucleotide-binding" evidence="8">
    <location>
        <begin position="31"/>
        <end position="192"/>
    </location>
</feature>
<evidence type="ECO:0000256" key="1">
    <source>
        <dbReference type="ARBA" id="ARBA00006211"/>
    </source>
</evidence>
<dbReference type="NCBIfam" id="TIGR00073">
    <property type="entry name" value="hypB"/>
    <property type="match status" value="1"/>
</dbReference>
<evidence type="ECO:0000313" key="9">
    <source>
        <dbReference type="EMBL" id="XCH46653.1"/>
    </source>
</evidence>
<organism evidence="9">
    <name type="scientific">Thermodesulfovibrio autotrophicus</name>
    <dbReference type="NCBI Taxonomy" id="3118333"/>
    <lineage>
        <taxon>Bacteria</taxon>
        <taxon>Pseudomonadati</taxon>
        <taxon>Nitrospirota</taxon>
        <taxon>Thermodesulfovibrionia</taxon>
        <taxon>Thermodesulfovibrionales</taxon>
        <taxon>Thermodesulfovibrionaceae</taxon>
        <taxon>Thermodesulfovibrio</taxon>
    </lineage>
</organism>
<dbReference type="InterPro" id="IPR004392">
    <property type="entry name" value="Hyd_mat_HypB"/>
</dbReference>
<proteinExistence type="inferred from homology"/>
<dbReference type="PIRSF" id="PIRSF005624">
    <property type="entry name" value="Ni-bind_GTPase"/>
    <property type="match status" value="1"/>
</dbReference>
<dbReference type="PANTHER" id="PTHR30134">
    <property type="entry name" value="HYDROGENASE PROTEIN ASSEMBLY PROTEIN, NICKEL CHAPERONE"/>
    <property type="match status" value="1"/>
</dbReference>
<keyword evidence="6" id="KW-0862">Zinc</keyword>